<organism evidence="2 3">
    <name type="scientific">Dothidotthia symphoricarpi CBS 119687</name>
    <dbReference type="NCBI Taxonomy" id="1392245"/>
    <lineage>
        <taxon>Eukaryota</taxon>
        <taxon>Fungi</taxon>
        <taxon>Dikarya</taxon>
        <taxon>Ascomycota</taxon>
        <taxon>Pezizomycotina</taxon>
        <taxon>Dothideomycetes</taxon>
        <taxon>Pleosporomycetidae</taxon>
        <taxon>Pleosporales</taxon>
        <taxon>Dothidotthiaceae</taxon>
        <taxon>Dothidotthia</taxon>
    </lineage>
</organism>
<name>A0A6A6ABM8_9PLEO</name>
<dbReference type="Proteomes" id="UP000799771">
    <property type="component" value="Unassembled WGS sequence"/>
</dbReference>
<protein>
    <submittedName>
        <fullName evidence="2">Uncharacterized protein</fullName>
    </submittedName>
</protein>
<feature type="compositionally biased region" description="Basic and acidic residues" evidence="1">
    <location>
        <begin position="35"/>
        <end position="68"/>
    </location>
</feature>
<evidence type="ECO:0000313" key="2">
    <source>
        <dbReference type="EMBL" id="KAF2128111.1"/>
    </source>
</evidence>
<keyword evidence="3" id="KW-1185">Reference proteome</keyword>
<dbReference type="EMBL" id="ML977509">
    <property type="protein sequence ID" value="KAF2128111.1"/>
    <property type="molecule type" value="Genomic_DNA"/>
</dbReference>
<dbReference type="AlphaFoldDB" id="A0A6A6ABM8"/>
<reference evidence="2" key="1">
    <citation type="journal article" date="2020" name="Stud. Mycol.">
        <title>101 Dothideomycetes genomes: a test case for predicting lifestyles and emergence of pathogens.</title>
        <authorList>
            <person name="Haridas S."/>
            <person name="Albert R."/>
            <person name="Binder M."/>
            <person name="Bloem J."/>
            <person name="Labutti K."/>
            <person name="Salamov A."/>
            <person name="Andreopoulos B."/>
            <person name="Baker S."/>
            <person name="Barry K."/>
            <person name="Bills G."/>
            <person name="Bluhm B."/>
            <person name="Cannon C."/>
            <person name="Castanera R."/>
            <person name="Culley D."/>
            <person name="Daum C."/>
            <person name="Ezra D."/>
            <person name="Gonzalez J."/>
            <person name="Henrissat B."/>
            <person name="Kuo A."/>
            <person name="Liang C."/>
            <person name="Lipzen A."/>
            <person name="Lutzoni F."/>
            <person name="Magnuson J."/>
            <person name="Mondo S."/>
            <person name="Nolan M."/>
            <person name="Ohm R."/>
            <person name="Pangilinan J."/>
            <person name="Park H.-J."/>
            <person name="Ramirez L."/>
            <person name="Alfaro M."/>
            <person name="Sun H."/>
            <person name="Tritt A."/>
            <person name="Yoshinaga Y."/>
            <person name="Zwiers L.-H."/>
            <person name="Turgeon B."/>
            <person name="Goodwin S."/>
            <person name="Spatafora J."/>
            <person name="Crous P."/>
            <person name="Grigoriev I."/>
        </authorList>
    </citation>
    <scope>NUCLEOTIDE SEQUENCE</scope>
    <source>
        <strain evidence="2">CBS 119687</strain>
    </source>
</reference>
<feature type="region of interest" description="Disordered" evidence="1">
    <location>
        <begin position="35"/>
        <end position="99"/>
    </location>
</feature>
<evidence type="ECO:0000313" key="3">
    <source>
        <dbReference type="Proteomes" id="UP000799771"/>
    </source>
</evidence>
<accession>A0A6A6ABM8</accession>
<dbReference type="GeneID" id="54413659"/>
<evidence type="ECO:0000256" key="1">
    <source>
        <dbReference type="SAM" id="MobiDB-lite"/>
    </source>
</evidence>
<dbReference type="RefSeq" id="XP_033522500.1">
    <property type="nucleotide sequence ID" value="XM_033673227.1"/>
</dbReference>
<gene>
    <name evidence="2" type="ORF">P153DRAFT_48271</name>
</gene>
<sequence length="99" mass="11903">MLLVASCIYKTCFSGHQTSGVSFVGISHEEDRVMMTTKERQREKRERETKERTKEKNECESERDRERNPPTSLRGQWYLRQTAHFERDRKVRPQMQTQP</sequence>
<proteinExistence type="predicted"/>